<dbReference type="SUPFAM" id="SSF52096">
    <property type="entry name" value="ClpP/crotonase"/>
    <property type="match status" value="1"/>
</dbReference>
<feature type="domain" description="NfeD integral membrane" evidence="7">
    <location>
        <begin position="232"/>
        <end position="353"/>
    </location>
</feature>
<dbReference type="Pfam" id="PF01957">
    <property type="entry name" value="NfeD"/>
    <property type="match status" value="1"/>
</dbReference>
<feature type="transmembrane region" description="Helical" evidence="5">
    <location>
        <begin position="282"/>
        <end position="299"/>
    </location>
</feature>
<keyword evidence="3 5" id="KW-1133">Transmembrane helix</keyword>
<feature type="transmembrane region" description="Helical" evidence="5">
    <location>
        <begin position="334"/>
        <end position="353"/>
    </location>
</feature>
<dbReference type="InterPro" id="IPR012340">
    <property type="entry name" value="NA-bd_OB-fold"/>
</dbReference>
<sequence length="450" mass="47041">MSRQFMVLIAIAGTLGALAVPGTVQNESTVYRVPVTGEIELGLAPYIQRAVKEAAEVGAAALILDIDTPGGRVDAAEIISDALTDSEVPVYSLVNRRAYSAGALIALSTSRIYMRPASVIGAATPVDGTGTKAPEKIVSAMRSQMRTLAESNGLEPEVAAAMVDEDIEIDGVVESGKLLTLTTEEAVEIGYAEAIEDLDALLVELGHEGATVVTLELNWAERLVRFFSSSLVSPFLLSLGFLGLLIEIRTPTFGLAGTMGLISLGLFFGSNMIVGLAGLEDVLIVGAGLVLLGIEAFIVPGFGIFGVAGIVAILTGLYMSLLGNIPTTPDFTRAGWVLTSSILLLIASAWALIRTLPSSSRLAESGIFLPAKTASAIGYESAEVRSDLVGKHGTAITDLRPAGTALIGDERIDVVSESEWISAGTPVKVLSAEGYRHIVRSVSEQEAEEA</sequence>
<evidence type="ECO:0000259" key="6">
    <source>
        <dbReference type="Pfam" id="PF01957"/>
    </source>
</evidence>
<dbReference type="GO" id="GO:0005886">
    <property type="term" value="C:plasma membrane"/>
    <property type="evidence" value="ECO:0007669"/>
    <property type="project" value="TreeGrafter"/>
</dbReference>
<comment type="subcellular location">
    <subcellularLocation>
        <location evidence="1">Membrane</location>
        <topology evidence="1">Multi-pass membrane protein</topology>
    </subcellularLocation>
</comment>
<dbReference type="AlphaFoldDB" id="A0A381P8H7"/>
<evidence type="ECO:0000259" key="8">
    <source>
        <dbReference type="Pfam" id="PF25145"/>
    </source>
</evidence>
<feature type="transmembrane region" description="Helical" evidence="5">
    <location>
        <begin position="226"/>
        <end position="246"/>
    </location>
</feature>
<feature type="domain" description="NfeD-like C-terminal" evidence="6">
    <location>
        <begin position="386"/>
        <end position="440"/>
    </location>
</feature>
<gene>
    <name evidence="9" type="ORF">METZ01_LOCUS16064</name>
</gene>
<evidence type="ECO:0000256" key="3">
    <source>
        <dbReference type="ARBA" id="ARBA00022989"/>
    </source>
</evidence>
<evidence type="ECO:0000313" key="9">
    <source>
        <dbReference type="EMBL" id="SUZ63210.1"/>
    </source>
</evidence>
<organism evidence="9">
    <name type="scientific">marine metagenome</name>
    <dbReference type="NCBI Taxonomy" id="408172"/>
    <lineage>
        <taxon>unclassified sequences</taxon>
        <taxon>metagenomes</taxon>
        <taxon>ecological metagenomes</taxon>
    </lineage>
</organism>
<evidence type="ECO:0000256" key="5">
    <source>
        <dbReference type="SAM" id="Phobius"/>
    </source>
</evidence>
<dbReference type="PANTHER" id="PTHR33507">
    <property type="entry name" value="INNER MEMBRANE PROTEIN YBBJ"/>
    <property type="match status" value="1"/>
</dbReference>
<reference evidence="9" key="1">
    <citation type="submission" date="2018-05" db="EMBL/GenBank/DDBJ databases">
        <authorList>
            <person name="Lanie J.A."/>
            <person name="Ng W.-L."/>
            <person name="Kazmierczak K.M."/>
            <person name="Andrzejewski T.M."/>
            <person name="Davidsen T.M."/>
            <person name="Wayne K.J."/>
            <person name="Tettelin H."/>
            <person name="Glass J.I."/>
            <person name="Rusch D."/>
            <person name="Podicherti R."/>
            <person name="Tsui H.-C.T."/>
            <person name="Winkler M.E."/>
        </authorList>
    </citation>
    <scope>NUCLEOTIDE SEQUENCE</scope>
</reference>
<evidence type="ECO:0000256" key="2">
    <source>
        <dbReference type="ARBA" id="ARBA00022692"/>
    </source>
</evidence>
<protein>
    <submittedName>
        <fullName evidence="9">Uncharacterized protein</fullName>
    </submittedName>
</protein>
<dbReference type="InterPro" id="IPR052165">
    <property type="entry name" value="Membrane_assoc_protease"/>
</dbReference>
<keyword evidence="2 5" id="KW-0812">Transmembrane</keyword>
<dbReference type="InterPro" id="IPR056739">
    <property type="entry name" value="NfeD_membrane"/>
</dbReference>
<evidence type="ECO:0000256" key="1">
    <source>
        <dbReference type="ARBA" id="ARBA00004141"/>
    </source>
</evidence>
<feature type="transmembrane region" description="Helical" evidence="5">
    <location>
        <begin position="253"/>
        <end position="276"/>
    </location>
</feature>
<dbReference type="InterPro" id="IPR029045">
    <property type="entry name" value="ClpP/crotonase-like_dom_sf"/>
</dbReference>
<evidence type="ECO:0000256" key="4">
    <source>
        <dbReference type="ARBA" id="ARBA00023136"/>
    </source>
</evidence>
<dbReference type="Gene3D" id="3.90.226.10">
    <property type="entry name" value="2-enoyl-CoA Hydratase, Chain A, domain 1"/>
    <property type="match status" value="1"/>
</dbReference>
<name>A0A381P8H7_9ZZZZ</name>
<proteinExistence type="predicted"/>
<accession>A0A381P8H7</accession>
<dbReference type="Pfam" id="PF24961">
    <property type="entry name" value="NfeD_membrane"/>
    <property type="match status" value="1"/>
</dbReference>
<dbReference type="PANTHER" id="PTHR33507:SF3">
    <property type="entry name" value="INNER MEMBRANE PROTEIN YBBJ"/>
    <property type="match status" value="1"/>
</dbReference>
<keyword evidence="4 5" id="KW-0472">Membrane</keyword>
<dbReference type="Pfam" id="PF25145">
    <property type="entry name" value="NfeD1b_N"/>
    <property type="match status" value="1"/>
</dbReference>
<evidence type="ECO:0000259" key="7">
    <source>
        <dbReference type="Pfam" id="PF24961"/>
    </source>
</evidence>
<feature type="transmembrane region" description="Helical" evidence="5">
    <location>
        <begin position="304"/>
        <end position="322"/>
    </location>
</feature>
<dbReference type="CDD" id="cd07021">
    <property type="entry name" value="Clp_protease_NfeD_like"/>
    <property type="match status" value="1"/>
</dbReference>
<feature type="domain" description="NfeD1b N-terminal" evidence="8">
    <location>
        <begin position="29"/>
        <end position="214"/>
    </location>
</feature>
<dbReference type="InterPro" id="IPR002810">
    <property type="entry name" value="NfeD-like_C"/>
</dbReference>
<dbReference type="InterPro" id="IPR056738">
    <property type="entry name" value="NfeD1b_N"/>
</dbReference>
<dbReference type="EMBL" id="UINC01000911">
    <property type="protein sequence ID" value="SUZ63210.1"/>
    <property type="molecule type" value="Genomic_DNA"/>
</dbReference>
<dbReference type="Gene3D" id="2.40.50.140">
    <property type="entry name" value="Nucleic acid-binding proteins"/>
    <property type="match status" value="1"/>
</dbReference>